<evidence type="ECO:0000256" key="1">
    <source>
        <dbReference type="SAM" id="Phobius"/>
    </source>
</evidence>
<comment type="caution">
    <text evidence="2">The sequence shown here is derived from an EMBL/GenBank/DDBJ whole genome shotgun (WGS) entry which is preliminary data.</text>
</comment>
<evidence type="ECO:0000313" key="2">
    <source>
        <dbReference type="EMBL" id="EKC59382.1"/>
    </source>
</evidence>
<proteinExistence type="predicted"/>
<dbReference type="AlphaFoldDB" id="K1SF30"/>
<name>K1SF30_9ZZZZ</name>
<sequence>MGSAFFVILFGALSGCLLSVLVGVIGSRRRIGFGWAFLISLIFTPLVGLIVALLTDPLPGEDRRWGCIGTLLALLGLVSLVVFLLLLLAGGMLLVA</sequence>
<gene>
    <name evidence="2" type="ORF">LEA_13388</name>
</gene>
<accession>K1SF30</accession>
<feature type="transmembrane region" description="Helical" evidence="1">
    <location>
        <begin position="74"/>
        <end position="95"/>
    </location>
</feature>
<keyword evidence="1" id="KW-1133">Transmembrane helix</keyword>
<dbReference type="EMBL" id="AJWY01009085">
    <property type="protein sequence ID" value="EKC59382.1"/>
    <property type="molecule type" value="Genomic_DNA"/>
</dbReference>
<reference evidence="2" key="1">
    <citation type="journal article" date="2013" name="Environ. Microbiol.">
        <title>Microbiota from the distal guts of lean and obese adolescents exhibit partial functional redundancy besides clear differences in community structure.</title>
        <authorList>
            <person name="Ferrer M."/>
            <person name="Ruiz A."/>
            <person name="Lanza F."/>
            <person name="Haange S.B."/>
            <person name="Oberbach A."/>
            <person name="Till H."/>
            <person name="Bargiela R."/>
            <person name="Campoy C."/>
            <person name="Segura M.T."/>
            <person name="Richter M."/>
            <person name="von Bergen M."/>
            <person name="Seifert J."/>
            <person name="Suarez A."/>
        </authorList>
    </citation>
    <scope>NUCLEOTIDE SEQUENCE</scope>
</reference>
<keyword evidence="1" id="KW-0472">Membrane</keyword>
<feature type="transmembrane region" description="Helical" evidence="1">
    <location>
        <begin position="33"/>
        <end position="54"/>
    </location>
</feature>
<feature type="transmembrane region" description="Helical" evidence="1">
    <location>
        <begin position="6"/>
        <end position="26"/>
    </location>
</feature>
<organism evidence="2">
    <name type="scientific">human gut metagenome</name>
    <dbReference type="NCBI Taxonomy" id="408170"/>
    <lineage>
        <taxon>unclassified sequences</taxon>
        <taxon>metagenomes</taxon>
        <taxon>organismal metagenomes</taxon>
    </lineage>
</organism>
<keyword evidence="1" id="KW-0812">Transmembrane</keyword>
<protein>
    <submittedName>
        <fullName evidence="2">Membrane protein</fullName>
    </submittedName>
</protein>